<dbReference type="PANTHER" id="PTHR11731:SF193">
    <property type="entry name" value="DIPEPTIDYL PEPTIDASE 9"/>
    <property type="match status" value="1"/>
</dbReference>
<dbReference type="SUPFAM" id="SSF82171">
    <property type="entry name" value="DPP6 N-terminal domain-like"/>
    <property type="match status" value="1"/>
</dbReference>
<evidence type="ECO:0000313" key="3">
    <source>
        <dbReference type="Proteomes" id="UP000473278"/>
    </source>
</evidence>
<dbReference type="Gene3D" id="2.130.10.10">
    <property type="entry name" value="YVTN repeat-like/Quinoprotein amine dehydrogenase"/>
    <property type="match status" value="1"/>
</dbReference>
<dbReference type="GO" id="GO:0006508">
    <property type="term" value="P:proteolysis"/>
    <property type="evidence" value="ECO:0007669"/>
    <property type="project" value="InterPro"/>
</dbReference>
<comment type="caution">
    <text evidence="2">The sequence shown here is derived from an EMBL/GenBank/DDBJ whole genome shotgun (WGS) entry which is preliminary data.</text>
</comment>
<dbReference type="GO" id="GO:0008239">
    <property type="term" value="F:dipeptidyl-peptidase activity"/>
    <property type="evidence" value="ECO:0007669"/>
    <property type="project" value="TreeGrafter"/>
</dbReference>
<dbReference type="Proteomes" id="UP000473278">
    <property type="component" value="Unassembled WGS sequence"/>
</dbReference>
<sequence length="923" mass="106289">MPSQSPRYKSFLLFLVLLLILPAMLSAQNGKLTFEDIMKWEDISDVEVSDDGNWLIYSVWPDRGDGEARVLDIGTGSNFTIERGENPEITSDGQWVGAYVKPPLAKQLRSDNNDKPVQGFGLLNTNNGETVELDSVKSFAFSNDSRWLAVLYYQSKEIEEMKSKNKELGTGLLLKNLQADSEITIPFVNEMSFDSTSTYLAYSVVDTSGTENGIYTIDLGNEALSPVPIQKVENGLYQNLSWNGKNRQLAYTSASMDTTYEAGDADIQIWNSNTDALKTAVDADEVDAKWALRSHNDLQWTKDGKRLFFGVLDRELIDIDKQEQVNEQDTSGTVDIYDPTEILDDKEVDVWHWDDPRIKTHEKETWNRRKNHLYRAVYHHDSDEWVQLADEKMPEVDISQNPEVALGNSQVPYLKLMTWDGFYNDYYVVDLQTGQRQKAAEKIQYGADLSPGGNYIIYYDDRDWHLYDVENELYRNLTQANETPFYNEDHDYPSAAPGYGVGGWIEDDEAVLIYDKYDIWKFPVDGGDATNLTVDGRDRQISYRVVRLDPEQPAFGKREELLLRGYYDKKKNYGFYTARVSREGTTRRLEAEKKFDFVTKAKDSDRVFYTRESYDEYPNIWLSEGMRFNDVRQLTDLHTDLHEKYNWGTAELIDWKSLDGETIQGALIKPDNYVEGKKYPVLIYYYRFFSQRAYEFSGISNNHRPTLPQWVSDEYVVFLPDIRFEVGTPGFASTKSLVPGVQKLIDMGVADPDKLGLHGHSWSGYQTAFMITQTDIFDAAIAGAPVSNMTSAYSGIRWGSGLARQFQYEQSQSRIGGSLWEYPELYIENSPVFYADRIETPLLIMFGDEDTAVPWYQGIELYLAMRRLEKDAVFLQYRGEPHHLQEYPNRLDYAIKMKEYFDHYLKGKPAPDWIEQGVPYRGE</sequence>
<name>A0A6M1TAW5_9BACT</name>
<reference evidence="2 3" key="1">
    <citation type="submission" date="2020-02" db="EMBL/GenBank/DDBJ databases">
        <title>Balneolaceae bacterium YR4-1, complete genome.</title>
        <authorList>
            <person name="Li Y."/>
            <person name="Wu S."/>
        </authorList>
    </citation>
    <scope>NUCLEOTIDE SEQUENCE [LARGE SCALE GENOMIC DNA]</scope>
    <source>
        <strain evidence="2 3">YR4-1</strain>
    </source>
</reference>
<evidence type="ECO:0000259" key="1">
    <source>
        <dbReference type="Pfam" id="PF00326"/>
    </source>
</evidence>
<feature type="domain" description="Peptidase S9 prolyl oligopeptidase catalytic" evidence="1">
    <location>
        <begin position="737"/>
        <end position="907"/>
    </location>
</feature>
<evidence type="ECO:0000313" key="2">
    <source>
        <dbReference type="EMBL" id="NGP77293.1"/>
    </source>
</evidence>
<dbReference type="SUPFAM" id="SSF50993">
    <property type="entry name" value="Peptidase/esterase 'gauge' domain"/>
    <property type="match status" value="1"/>
</dbReference>
<keyword evidence="3" id="KW-1185">Reference proteome</keyword>
<dbReference type="InterPro" id="IPR029058">
    <property type="entry name" value="AB_hydrolase_fold"/>
</dbReference>
<dbReference type="EMBL" id="JAALLT010000003">
    <property type="protein sequence ID" value="NGP77293.1"/>
    <property type="molecule type" value="Genomic_DNA"/>
</dbReference>
<dbReference type="PANTHER" id="PTHR11731">
    <property type="entry name" value="PROTEASE FAMILY S9B,C DIPEPTIDYL-PEPTIDASE IV-RELATED"/>
    <property type="match status" value="1"/>
</dbReference>
<dbReference type="InterPro" id="IPR015943">
    <property type="entry name" value="WD40/YVTN_repeat-like_dom_sf"/>
</dbReference>
<proteinExistence type="predicted"/>
<dbReference type="InterPro" id="IPR001375">
    <property type="entry name" value="Peptidase_S9_cat"/>
</dbReference>
<accession>A0A6M1TAW5</accession>
<dbReference type="SUPFAM" id="SSF53474">
    <property type="entry name" value="alpha/beta-Hydrolases"/>
    <property type="match status" value="1"/>
</dbReference>
<gene>
    <name evidence="2" type="ORF">G3570_11645</name>
</gene>
<dbReference type="RefSeq" id="WP_165142476.1">
    <property type="nucleotide sequence ID" value="NZ_JAALLT010000003.1"/>
</dbReference>
<protein>
    <submittedName>
        <fullName evidence="2">S9 family peptidase</fullName>
    </submittedName>
</protein>
<organism evidence="2 3">
    <name type="scientific">Halalkalibaculum roseum</name>
    <dbReference type="NCBI Taxonomy" id="2709311"/>
    <lineage>
        <taxon>Bacteria</taxon>
        <taxon>Pseudomonadati</taxon>
        <taxon>Balneolota</taxon>
        <taxon>Balneolia</taxon>
        <taxon>Balneolales</taxon>
        <taxon>Balneolaceae</taxon>
        <taxon>Halalkalibaculum</taxon>
    </lineage>
</organism>
<dbReference type="AlphaFoldDB" id="A0A6M1TAW5"/>
<dbReference type="InterPro" id="IPR050278">
    <property type="entry name" value="Serine_Prot_S9B/DPPIV"/>
</dbReference>
<dbReference type="Gene3D" id="3.40.50.1820">
    <property type="entry name" value="alpha/beta hydrolase"/>
    <property type="match status" value="1"/>
</dbReference>
<dbReference type="GO" id="GO:0008236">
    <property type="term" value="F:serine-type peptidase activity"/>
    <property type="evidence" value="ECO:0007669"/>
    <property type="project" value="InterPro"/>
</dbReference>
<dbReference type="Pfam" id="PF00326">
    <property type="entry name" value="Peptidase_S9"/>
    <property type="match status" value="1"/>
</dbReference>